<evidence type="ECO:0000256" key="3">
    <source>
        <dbReference type="ARBA" id="ARBA00022514"/>
    </source>
</evidence>
<dbReference type="EMBL" id="JBJQND010000016">
    <property type="protein sequence ID" value="KAL3848060.1"/>
    <property type="molecule type" value="Genomic_DNA"/>
</dbReference>
<evidence type="ECO:0000256" key="4">
    <source>
        <dbReference type="ARBA" id="ARBA00023136"/>
    </source>
</evidence>
<dbReference type="Gene3D" id="2.60.120.40">
    <property type="match status" value="1"/>
</dbReference>
<keyword evidence="8" id="KW-1185">Reference proteome</keyword>
<evidence type="ECO:0000256" key="5">
    <source>
        <dbReference type="SAM" id="Phobius"/>
    </source>
</evidence>
<dbReference type="InterPro" id="IPR006052">
    <property type="entry name" value="TNF_dom"/>
</dbReference>
<evidence type="ECO:0000256" key="2">
    <source>
        <dbReference type="ARBA" id="ARBA00008670"/>
    </source>
</evidence>
<keyword evidence="5" id="KW-0812">Transmembrane</keyword>
<sequence length="279" mass="31747">MSCSVVPAKNIALPKYLVFLLMFLSLPLSLALGVITIFGFLPTEQVSKADLQLCVTCQLIELNPTEDDWIFSNLTIVRNETSVLCCSSKFADITEIVARMVERKRRLKLSEGYVKDIPYMCGPADENKGNSKLVGILAQNKSDQYMTKVQWNIHSSASFLGSTHSYVNGNFKIVESAFHYIYSNIVYSQEWRNNTQESGTFCHVLYRHIHMTETKYDTILMQSCNSLCKPSRVHTKCVGSSRMESVFYLKNGDEVYVKVSGPERLNENERNNIFGLFHM</sequence>
<protein>
    <recommendedName>
        <fullName evidence="6">THD domain-containing protein</fullName>
    </recommendedName>
</protein>
<dbReference type="InterPro" id="IPR008983">
    <property type="entry name" value="Tumour_necrosis_fac-like_dom"/>
</dbReference>
<comment type="similarity">
    <text evidence="2">Belongs to the tumor necrosis factor family.</text>
</comment>
<evidence type="ECO:0000313" key="7">
    <source>
        <dbReference type="EMBL" id="KAL3848060.1"/>
    </source>
</evidence>
<dbReference type="Pfam" id="PF00229">
    <property type="entry name" value="TNF"/>
    <property type="match status" value="1"/>
</dbReference>
<dbReference type="AlphaFoldDB" id="A0ABD3UF62"/>
<comment type="caution">
    <text evidence="7">The sequence shown here is derived from an EMBL/GenBank/DDBJ whole genome shotgun (WGS) entry which is preliminary data.</text>
</comment>
<dbReference type="PANTHER" id="PTHR11471">
    <property type="entry name" value="TUMOR NECROSIS FACTOR FAMILY MEMBER"/>
    <property type="match status" value="1"/>
</dbReference>
<feature type="transmembrane region" description="Helical" evidence="5">
    <location>
        <begin position="16"/>
        <end position="41"/>
    </location>
</feature>
<reference evidence="7 8" key="1">
    <citation type="submission" date="2024-11" db="EMBL/GenBank/DDBJ databases">
        <title>Chromosome-level genome assembly of the freshwater bivalve Anodonta woodiana.</title>
        <authorList>
            <person name="Chen X."/>
        </authorList>
    </citation>
    <scope>NUCLEOTIDE SEQUENCE [LARGE SCALE GENOMIC DNA]</scope>
    <source>
        <strain evidence="7">MN2024</strain>
        <tissue evidence="7">Gills</tissue>
    </source>
</reference>
<accession>A0ABD3UF62</accession>
<organism evidence="7 8">
    <name type="scientific">Sinanodonta woodiana</name>
    <name type="common">Chinese pond mussel</name>
    <name type="synonym">Anodonta woodiana</name>
    <dbReference type="NCBI Taxonomy" id="1069815"/>
    <lineage>
        <taxon>Eukaryota</taxon>
        <taxon>Metazoa</taxon>
        <taxon>Spiralia</taxon>
        <taxon>Lophotrochozoa</taxon>
        <taxon>Mollusca</taxon>
        <taxon>Bivalvia</taxon>
        <taxon>Autobranchia</taxon>
        <taxon>Heteroconchia</taxon>
        <taxon>Palaeoheterodonta</taxon>
        <taxon>Unionida</taxon>
        <taxon>Unionoidea</taxon>
        <taxon>Unionidae</taxon>
        <taxon>Unioninae</taxon>
        <taxon>Sinanodonta</taxon>
    </lineage>
</organism>
<dbReference type="SMART" id="SM00207">
    <property type="entry name" value="TNF"/>
    <property type="match status" value="1"/>
</dbReference>
<keyword evidence="4 5" id="KW-0472">Membrane</keyword>
<keyword evidence="5" id="KW-1133">Transmembrane helix</keyword>
<keyword evidence="3" id="KW-0202">Cytokine</keyword>
<dbReference type="GO" id="GO:0016020">
    <property type="term" value="C:membrane"/>
    <property type="evidence" value="ECO:0007669"/>
    <property type="project" value="UniProtKB-SubCell"/>
</dbReference>
<feature type="domain" description="THD" evidence="6">
    <location>
        <begin position="123"/>
        <end position="279"/>
    </location>
</feature>
<dbReference type="GO" id="GO:0005615">
    <property type="term" value="C:extracellular space"/>
    <property type="evidence" value="ECO:0007669"/>
    <property type="project" value="UniProtKB-KW"/>
</dbReference>
<proteinExistence type="inferred from homology"/>
<comment type="subcellular location">
    <subcellularLocation>
        <location evidence="1">Membrane</location>
    </subcellularLocation>
</comment>
<evidence type="ECO:0000259" key="6">
    <source>
        <dbReference type="PROSITE" id="PS50049"/>
    </source>
</evidence>
<dbReference type="SUPFAM" id="SSF49842">
    <property type="entry name" value="TNF-like"/>
    <property type="match status" value="1"/>
</dbReference>
<evidence type="ECO:0000313" key="8">
    <source>
        <dbReference type="Proteomes" id="UP001634394"/>
    </source>
</evidence>
<dbReference type="GO" id="GO:0005125">
    <property type="term" value="F:cytokine activity"/>
    <property type="evidence" value="ECO:0007669"/>
    <property type="project" value="UniProtKB-KW"/>
</dbReference>
<gene>
    <name evidence="7" type="ORF">ACJMK2_018943</name>
</gene>
<name>A0ABD3UF62_SINWO</name>
<evidence type="ECO:0000256" key="1">
    <source>
        <dbReference type="ARBA" id="ARBA00004370"/>
    </source>
</evidence>
<dbReference type="PROSITE" id="PS50049">
    <property type="entry name" value="THD_2"/>
    <property type="match status" value="1"/>
</dbReference>
<dbReference type="PANTHER" id="PTHR11471:SF13">
    <property type="entry name" value="TNF FAMILY PROFILE DOMAIN-CONTAINING PROTEIN"/>
    <property type="match status" value="1"/>
</dbReference>
<dbReference type="Proteomes" id="UP001634394">
    <property type="component" value="Unassembled WGS sequence"/>
</dbReference>